<keyword evidence="2" id="KW-1185">Reference proteome</keyword>
<sequence>MIRQAQENEKIEISTPILVFQFEILTFADISN</sequence>
<evidence type="ECO:0000313" key="1">
    <source>
        <dbReference type="EMBL" id="EYE87639.1"/>
    </source>
</evidence>
<protein>
    <submittedName>
        <fullName evidence="1">Uncharacterized protein</fullName>
    </submittedName>
</protein>
<gene>
    <name evidence="1" type="ORF">Q428_12255</name>
</gene>
<dbReference type="AlphaFoldDB" id="A0A017RT69"/>
<dbReference type="EMBL" id="AZQP01000044">
    <property type="protein sequence ID" value="EYE87639.1"/>
    <property type="molecule type" value="Genomic_DNA"/>
</dbReference>
<dbReference type="Proteomes" id="UP000019681">
    <property type="component" value="Unassembled WGS sequence"/>
</dbReference>
<reference evidence="1 2" key="1">
    <citation type="journal article" date="2014" name="Genome Announc.">
        <title>Draft Genome Sequence of Fervidicella metallireducens Strain AeBT, an Iron-Reducing Thermoanaerobe from the Great Artesian Basin.</title>
        <authorList>
            <person name="Patel B.K."/>
        </authorList>
    </citation>
    <scope>NUCLEOTIDE SEQUENCE [LARGE SCALE GENOMIC DNA]</scope>
    <source>
        <strain evidence="1 2">AeB</strain>
    </source>
</reference>
<comment type="caution">
    <text evidence="1">The sequence shown here is derived from an EMBL/GenBank/DDBJ whole genome shotgun (WGS) entry which is preliminary data.</text>
</comment>
<evidence type="ECO:0000313" key="2">
    <source>
        <dbReference type="Proteomes" id="UP000019681"/>
    </source>
</evidence>
<name>A0A017RT69_9CLOT</name>
<proteinExistence type="predicted"/>
<organism evidence="1 2">
    <name type="scientific">Fervidicella metallireducens AeB</name>
    <dbReference type="NCBI Taxonomy" id="1403537"/>
    <lineage>
        <taxon>Bacteria</taxon>
        <taxon>Bacillati</taxon>
        <taxon>Bacillota</taxon>
        <taxon>Clostridia</taxon>
        <taxon>Eubacteriales</taxon>
        <taxon>Clostridiaceae</taxon>
        <taxon>Fervidicella</taxon>
    </lineage>
</organism>
<accession>A0A017RT69</accession>